<evidence type="ECO:0000313" key="3">
    <source>
        <dbReference type="Proteomes" id="UP000765509"/>
    </source>
</evidence>
<dbReference type="InterPro" id="IPR041577">
    <property type="entry name" value="RT_RNaseH_2"/>
</dbReference>
<organism evidence="2 3">
    <name type="scientific">Austropuccinia psidii MF-1</name>
    <dbReference type="NCBI Taxonomy" id="1389203"/>
    <lineage>
        <taxon>Eukaryota</taxon>
        <taxon>Fungi</taxon>
        <taxon>Dikarya</taxon>
        <taxon>Basidiomycota</taxon>
        <taxon>Pucciniomycotina</taxon>
        <taxon>Pucciniomycetes</taxon>
        <taxon>Pucciniales</taxon>
        <taxon>Sphaerophragmiaceae</taxon>
        <taxon>Austropuccinia</taxon>
    </lineage>
</organism>
<dbReference type="Proteomes" id="UP000765509">
    <property type="component" value="Unassembled WGS sequence"/>
</dbReference>
<dbReference type="Pfam" id="PF17919">
    <property type="entry name" value="RT_RNaseH_2"/>
    <property type="match status" value="1"/>
</dbReference>
<dbReference type="InterPro" id="IPR043502">
    <property type="entry name" value="DNA/RNA_pol_sf"/>
</dbReference>
<sequence length="129" mass="15011">MKAFARIANYLYKICDQQTVYEMTKERVKAYEELKNALTNSPFLLIIDWKLTFKMYIDACEERLVAALHQKEIVNDKPVEGPICLISTQIKPTEERYGATQMESLFLVWALEKTSLLFGLNSVLYNHIL</sequence>
<proteinExistence type="predicted"/>
<name>A0A9Q3HXK0_9BASI</name>
<dbReference type="PANTHER" id="PTHR33064">
    <property type="entry name" value="POL PROTEIN"/>
    <property type="match status" value="1"/>
</dbReference>
<protein>
    <recommendedName>
        <fullName evidence="1">Reverse transcriptase/retrotransposon-derived protein RNase H-like domain-containing protein</fullName>
    </recommendedName>
</protein>
<dbReference type="OrthoDB" id="3234307at2759"/>
<evidence type="ECO:0000259" key="1">
    <source>
        <dbReference type="Pfam" id="PF17919"/>
    </source>
</evidence>
<reference evidence="2" key="1">
    <citation type="submission" date="2021-03" db="EMBL/GenBank/DDBJ databases">
        <title>Draft genome sequence of rust myrtle Austropuccinia psidii MF-1, a brazilian biotype.</title>
        <authorList>
            <person name="Quecine M.C."/>
            <person name="Pachon D.M.R."/>
            <person name="Bonatelli M.L."/>
            <person name="Correr F.H."/>
            <person name="Franceschini L.M."/>
            <person name="Leite T.F."/>
            <person name="Margarido G.R.A."/>
            <person name="Almeida C.A."/>
            <person name="Ferrarezi J.A."/>
            <person name="Labate C.A."/>
        </authorList>
    </citation>
    <scope>NUCLEOTIDE SEQUENCE</scope>
    <source>
        <strain evidence="2">MF-1</strain>
    </source>
</reference>
<comment type="caution">
    <text evidence="2">The sequence shown here is derived from an EMBL/GenBank/DDBJ whole genome shotgun (WGS) entry which is preliminary data.</text>
</comment>
<dbReference type="PANTHER" id="PTHR33064:SF37">
    <property type="entry name" value="RIBONUCLEASE H"/>
    <property type="match status" value="1"/>
</dbReference>
<dbReference type="SUPFAM" id="SSF56672">
    <property type="entry name" value="DNA/RNA polymerases"/>
    <property type="match status" value="1"/>
</dbReference>
<evidence type="ECO:0000313" key="2">
    <source>
        <dbReference type="EMBL" id="MBW0519867.1"/>
    </source>
</evidence>
<accession>A0A9Q3HXK0</accession>
<dbReference type="InterPro" id="IPR051320">
    <property type="entry name" value="Viral_Replic_Matur_Polypro"/>
</dbReference>
<feature type="domain" description="Reverse transcriptase/retrotransposon-derived protein RNase H-like" evidence="1">
    <location>
        <begin position="24"/>
        <end position="115"/>
    </location>
</feature>
<dbReference type="EMBL" id="AVOT02027700">
    <property type="protein sequence ID" value="MBW0519867.1"/>
    <property type="molecule type" value="Genomic_DNA"/>
</dbReference>
<keyword evidence="3" id="KW-1185">Reference proteome</keyword>
<dbReference type="AlphaFoldDB" id="A0A9Q3HXK0"/>
<gene>
    <name evidence="2" type="ORF">O181_059582</name>
</gene>